<protein>
    <submittedName>
        <fullName evidence="1">Uncharacterized protein</fullName>
    </submittedName>
</protein>
<comment type="caution">
    <text evidence="1">The sequence shown here is derived from an EMBL/GenBank/DDBJ whole genome shotgun (WGS) entry which is preliminary data.</text>
</comment>
<proteinExistence type="predicted"/>
<dbReference type="RefSeq" id="WP_063871046.1">
    <property type="nucleotide sequence ID" value="NZ_CAWMRI010000003.1"/>
</dbReference>
<sequence>MNTGNYQLAQFDYSLALHPETKLKFANLLSNQAIHTVFYLVETAQFLDEEAATWRRKVKYSQEKLLSIRLENVDAGFFRHHWLESWRNMLIQLDMLTLTLQGEFTFKFRNAPTQGIKSFWWKLPLPT</sequence>
<gene>
    <name evidence="1" type="ORF">A2T98_00175</name>
</gene>
<dbReference type="AlphaFoldDB" id="A0A161XRP0"/>
<accession>A0A161XRP0</accession>
<evidence type="ECO:0000313" key="1">
    <source>
        <dbReference type="EMBL" id="KZL51804.1"/>
    </source>
</evidence>
<organism evidence="1 2">
    <name type="scientific">Nodularia spumigena CENA596</name>
    <dbReference type="NCBI Taxonomy" id="1819295"/>
    <lineage>
        <taxon>Bacteria</taxon>
        <taxon>Bacillati</taxon>
        <taxon>Cyanobacteriota</taxon>
        <taxon>Cyanophyceae</taxon>
        <taxon>Nostocales</taxon>
        <taxon>Nodulariaceae</taxon>
        <taxon>Nodularia</taxon>
    </lineage>
</organism>
<reference evidence="1 2" key="1">
    <citation type="submission" date="2016-04" db="EMBL/GenBank/DDBJ databases">
        <title>Draft Genome Assembly of the Bloom-forming Cyanobacterium Nodularia spumigena Strain CENA596 in Shrimp Production Ponds.</title>
        <authorList>
            <person name="Popin R.V."/>
            <person name="Rigonato J."/>
            <person name="Abreu V.A."/>
            <person name="Andreote A.P."/>
            <person name="Silveira S.B."/>
            <person name="Odebrecht C."/>
            <person name="Fiore M.F."/>
        </authorList>
    </citation>
    <scope>NUCLEOTIDE SEQUENCE [LARGE SCALE GENOMIC DNA]</scope>
    <source>
        <strain evidence="1 2">CENA596</strain>
    </source>
</reference>
<evidence type="ECO:0000313" key="2">
    <source>
        <dbReference type="Proteomes" id="UP000076555"/>
    </source>
</evidence>
<dbReference type="Proteomes" id="UP000076555">
    <property type="component" value="Unassembled WGS sequence"/>
</dbReference>
<dbReference type="OrthoDB" id="9962850at2"/>
<name>A0A161XRP0_NODSP</name>
<dbReference type="EMBL" id="LWAJ01000003">
    <property type="protein sequence ID" value="KZL51804.1"/>
    <property type="molecule type" value="Genomic_DNA"/>
</dbReference>